<dbReference type="PANTHER" id="PTHR43273:SF8">
    <property type="entry name" value="RADICAL SAM DOMAIN PROTEIN"/>
    <property type="match status" value="1"/>
</dbReference>
<proteinExistence type="predicted"/>
<feature type="non-terminal residue" evidence="1">
    <location>
        <position position="1"/>
    </location>
</feature>
<organism evidence="1 2">
    <name type="scientific">Actinomadura adrarensis</name>
    <dbReference type="NCBI Taxonomy" id="1819600"/>
    <lineage>
        <taxon>Bacteria</taxon>
        <taxon>Bacillati</taxon>
        <taxon>Actinomycetota</taxon>
        <taxon>Actinomycetes</taxon>
        <taxon>Streptosporangiales</taxon>
        <taxon>Thermomonosporaceae</taxon>
        <taxon>Actinomadura</taxon>
    </lineage>
</organism>
<dbReference type="Proteomes" id="UP001597083">
    <property type="component" value="Unassembled WGS sequence"/>
</dbReference>
<keyword evidence="2" id="KW-1185">Reference proteome</keyword>
<sequence length="255" mass="28093">HRRRADGRGSYQTIRDGLRQLTAPRYRRLFNGLLATVDLRNDPVRTYEALLDFAPPSVDFLLPHGNWDTPPPGRSPGDGSAPYGDWLIEVFDRWYGAGVRETSIRLFDSILRLLLGRRPNREAVGLGPIAVVVVETNGRIEQGDSLKSTFEGATATPLHISRDPFDKALMLPQMAARQIGARALAPSCRECPVHRVCGGGHYAHRYRPGSGFLNPSVYCQDLYRLITHVHRALSADVDALKQATTSPAGSSDSPV</sequence>
<evidence type="ECO:0000313" key="2">
    <source>
        <dbReference type="Proteomes" id="UP001597083"/>
    </source>
</evidence>
<dbReference type="PANTHER" id="PTHR43273">
    <property type="entry name" value="ANAEROBIC SULFATASE-MATURATING ENZYME HOMOLOG ASLB-RELATED"/>
    <property type="match status" value="1"/>
</dbReference>
<dbReference type="EMBL" id="JBHTIR010004337">
    <property type="protein sequence ID" value="MFD0857030.1"/>
    <property type="molecule type" value="Genomic_DNA"/>
</dbReference>
<comment type="caution">
    <text evidence="1">The sequence shown here is derived from an EMBL/GenBank/DDBJ whole genome shotgun (WGS) entry which is preliminary data.</text>
</comment>
<name>A0ABW3CR52_9ACTN</name>
<gene>
    <name evidence="1" type="ORF">ACFQ07_32690</name>
</gene>
<protein>
    <submittedName>
        <fullName evidence="1">Radical SAM protein</fullName>
    </submittedName>
</protein>
<dbReference type="InterPro" id="IPR023867">
    <property type="entry name" value="Sulphatase_maturase_rSAM"/>
</dbReference>
<dbReference type="InterPro" id="IPR013785">
    <property type="entry name" value="Aldolase_TIM"/>
</dbReference>
<accession>A0ABW3CR52</accession>
<evidence type="ECO:0000313" key="1">
    <source>
        <dbReference type="EMBL" id="MFD0857030.1"/>
    </source>
</evidence>
<dbReference type="Gene3D" id="3.20.20.70">
    <property type="entry name" value="Aldolase class I"/>
    <property type="match status" value="1"/>
</dbReference>
<reference evidence="2" key="1">
    <citation type="journal article" date="2019" name="Int. J. Syst. Evol. Microbiol.">
        <title>The Global Catalogue of Microorganisms (GCM) 10K type strain sequencing project: providing services to taxonomists for standard genome sequencing and annotation.</title>
        <authorList>
            <consortium name="The Broad Institute Genomics Platform"/>
            <consortium name="The Broad Institute Genome Sequencing Center for Infectious Disease"/>
            <person name="Wu L."/>
            <person name="Ma J."/>
        </authorList>
    </citation>
    <scope>NUCLEOTIDE SEQUENCE [LARGE SCALE GENOMIC DNA]</scope>
    <source>
        <strain evidence="2">JCM 31696</strain>
    </source>
</reference>